<dbReference type="InterPro" id="IPR011006">
    <property type="entry name" value="CheY-like_superfamily"/>
</dbReference>
<dbReference type="PANTHER" id="PTHR32071:SF117">
    <property type="entry name" value="PTS-DEPENDENT DIHYDROXYACETONE KINASE OPERON REGULATORY PROTEIN-RELATED"/>
    <property type="match status" value="1"/>
</dbReference>
<dbReference type="Pfam" id="PF25601">
    <property type="entry name" value="AAA_lid_14"/>
    <property type="match status" value="1"/>
</dbReference>
<evidence type="ECO:0000259" key="9">
    <source>
        <dbReference type="PROSITE" id="PS50045"/>
    </source>
</evidence>
<dbReference type="Gene3D" id="1.10.10.60">
    <property type="entry name" value="Homeodomain-like"/>
    <property type="match status" value="1"/>
</dbReference>
<dbReference type="GO" id="GO:0006355">
    <property type="term" value="P:regulation of DNA-templated transcription"/>
    <property type="evidence" value="ECO:0007669"/>
    <property type="project" value="InterPro"/>
</dbReference>
<feature type="domain" description="Sigma-54 factor interaction" evidence="9">
    <location>
        <begin position="153"/>
        <end position="382"/>
    </location>
</feature>
<dbReference type="PROSITE" id="PS00676">
    <property type="entry name" value="SIGMA54_INTERACT_2"/>
    <property type="match status" value="1"/>
</dbReference>
<gene>
    <name evidence="11" type="ORF">FKG95_15165</name>
</gene>
<evidence type="ECO:0000256" key="6">
    <source>
        <dbReference type="ARBA" id="ARBA00023159"/>
    </source>
</evidence>
<dbReference type="InterPro" id="IPR001789">
    <property type="entry name" value="Sig_transdc_resp-reg_receiver"/>
</dbReference>
<keyword evidence="5" id="KW-0238">DNA-binding</keyword>
<dbReference type="InterPro" id="IPR027417">
    <property type="entry name" value="P-loop_NTPase"/>
</dbReference>
<dbReference type="InterPro" id="IPR002078">
    <property type="entry name" value="Sigma_54_int"/>
</dbReference>
<dbReference type="Pfam" id="PF00072">
    <property type="entry name" value="Response_reg"/>
    <property type="match status" value="1"/>
</dbReference>
<feature type="modified residue" description="4-aspartylphosphate" evidence="8">
    <location>
        <position position="64"/>
    </location>
</feature>
<dbReference type="GO" id="GO:0005524">
    <property type="term" value="F:ATP binding"/>
    <property type="evidence" value="ECO:0007669"/>
    <property type="project" value="UniProtKB-KW"/>
</dbReference>
<dbReference type="PANTHER" id="PTHR32071">
    <property type="entry name" value="TRANSCRIPTIONAL REGULATORY PROTEIN"/>
    <property type="match status" value="1"/>
</dbReference>
<dbReference type="PROSITE" id="PS50110">
    <property type="entry name" value="RESPONSE_REGULATORY"/>
    <property type="match status" value="1"/>
</dbReference>
<dbReference type="GO" id="GO:0043565">
    <property type="term" value="F:sequence-specific DNA binding"/>
    <property type="evidence" value="ECO:0007669"/>
    <property type="project" value="InterPro"/>
</dbReference>
<dbReference type="InterPro" id="IPR009057">
    <property type="entry name" value="Homeodomain-like_sf"/>
</dbReference>
<accession>A0A545TPC6</accession>
<dbReference type="SMART" id="SM00448">
    <property type="entry name" value="REC"/>
    <property type="match status" value="1"/>
</dbReference>
<organism evidence="11 12">
    <name type="scientific">Denitrobaculum tricleocarpae</name>
    <dbReference type="NCBI Taxonomy" id="2591009"/>
    <lineage>
        <taxon>Bacteria</taxon>
        <taxon>Pseudomonadati</taxon>
        <taxon>Pseudomonadota</taxon>
        <taxon>Alphaproteobacteria</taxon>
        <taxon>Rhodospirillales</taxon>
        <taxon>Rhodospirillaceae</taxon>
        <taxon>Denitrobaculum</taxon>
    </lineage>
</organism>
<dbReference type="SMART" id="SM00382">
    <property type="entry name" value="AAA"/>
    <property type="match status" value="1"/>
</dbReference>
<comment type="caution">
    <text evidence="11">The sequence shown here is derived from an EMBL/GenBank/DDBJ whole genome shotgun (WGS) entry which is preliminary data.</text>
</comment>
<dbReference type="Proteomes" id="UP000315252">
    <property type="component" value="Unassembled WGS sequence"/>
</dbReference>
<evidence type="ECO:0000256" key="4">
    <source>
        <dbReference type="ARBA" id="ARBA00023015"/>
    </source>
</evidence>
<keyword evidence="8" id="KW-0597">Phosphoprotein</keyword>
<dbReference type="Gene3D" id="1.10.8.60">
    <property type="match status" value="1"/>
</dbReference>
<evidence type="ECO:0000256" key="1">
    <source>
        <dbReference type="ARBA" id="ARBA00022741"/>
    </source>
</evidence>
<dbReference type="AlphaFoldDB" id="A0A545TPC6"/>
<dbReference type="GO" id="GO:0000160">
    <property type="term" value="P:phosphorelay signal transduction system"/>
    <property type="evidence" value="ECO:0007669"/>
    <property type="project" value="UniProtKB-KW"/>
</dbReference>
<keyword evidence="1" id="KW-0547">Nucleotide-binding</keyword>
<dbReference type="CDD" id="cd17572">
    <property type="entry name" value="REC_NtrC1-like"/>
    <property type="match status" value="1"/>
</dbReference>
<dbReference type="Gene3D" id="3.40.50.300">
    <property type="entry name" value="P-loop containing nucleotide triphosphate hydrolases"/>
    <property type="match status" value="1"/>
</dbReference>
<dbReference type="InterPro" id="IPR025944">
    <property type="entry name" value="Sigma_54_int_dom_CS"/>
</dbReference>
<evidence type="ECO:0000256" key="3">
    <source>
        <dbReference type="ARBA" id="ARBA00023012"/>
    </source>
</evidence>
<keyword evidence="3" id="KW-0902">Two-component regulatory system</keyword>
<reference evidence="11 12" key="1">
    <citation type="submission" date="2019-06" db="EMBL/GenBank/DDBJ databases">
        <title>Whole genome sequence for Rhodospirillaceae sp. R148.</title>
        <authorList>
            <person name="Wang G."/>
        </authorList>
    </citation>
    <scope>NUCLEOTIDE SEQUENCE [LARGE SCALE GENOMIC DNA]</scope>
    <source>
        <strain evidence="11 12">R148</strain>
    </source>
</reference>
<dbReference type="InterPro" id="IPR058031">
    <property type="entry name" value="AAA_lid_NorR"/>
</dbReference>
<keyword evidence="2" id="KW-0067">ATP-binding</keyword>
<dbReference type="SUPFAM" id="SSF52540">
    <property type="entry name" value="P-loop containing nucleoside triphosphate hydrolases"/>
    <property type="match status" value="1"/>
</dbReference>
<dbReference type="InterPro" id="IPR002197">
    <property type="entry name" value="HTH_Fis"/>
</dbReference>
<evidence type="ECO:0000259" key="10">
    <source>
        <dbReference type="PROSITE" id="PS50110"/>
    </source>
</evidence>
<dbReference type="CDD" id="cd00009">
    <property type="entry name" value="AAA"/>
    <property type="match status" value="1"/>
</dbReference>
<evidence type="ECO:0000256" key="8">
    <source>
        <dbReference type="PROSITE-ProRule" id="PRU00169"/>
    </source>
</evidence>
<evidence type="ECO:0000256" key="5">
    <source>
        <dbReference type="ARBA" id="ARBA00023125"/>
    </source>
</evidence>
<sequence>MLRSNLIPAEVKPLKVLLVEDNLSLANLYVNFLQAEPVALSHVATGSEAMTAIRNERPSVVFLDLQLPDMNGIEILNWIQNDGIDAAVIVVTADGSLSTAVEAMKAGALDFLVKPFNRERLVVTLRNALERQRLSAIVEKVKGGYPRDNYCGFVGSSVSMQAVYQVIESAAQSKATVFVTGESGTGKEVCAHALHDLSPRNDKPFVPINCAAIPRELMESAIFGHVKGAFTGATQHQSGAAKRADGGTLFLDEVCEMDADLQTKLLRFIQTGSFEAVGSPTTEVVDVRFICATNRDPWVEVQAGRFREDLYYRLHVIPIQLPPLRERDDDILTLVRHFIRVYAEEEGKAFRDVSPEAARVLLDYSWPGNIRELQNVIRNAVVLYDAEVIEPAMLPAKIAQAAGNRVPKAAGAAGAPAALPATANLAPIDEASLSERIVPLWKLEKEATEQAIELCGGNIARAAAYLGISPSTIYRKRVSWEAMESNLVATAESSR</sequence>
<keyword evidence="6" id="KW-0010">Activator</keyword>
<keyword evidence="12" id="KW-1185">Reference proteome</keyword>
<keyword evidence="4" id="KW-0805">Transcription regulation</keyword>
<proteinExistence type="predicted"/>
<dbReference type="Pfam" id="PF02954">
    <property type="entry name" value="HTH_8"/>
    <property type="match status" value="1"/>
</dbReference>
<dbReference type="SUPFAM" id="SSF46689">
    <property type="entry name" value="Homeodomain-like"/>
    <property type="match status" value="1"/>
</dbReference>
<dbReference type="OrthoDB" id="9770562at2"/>
<dbReference type="PROSITE" id="PS50045">
    <property type="entry name" value="SIGMA54_INTERACT_4"/>
    <property type="match status" value="1"/>
</dbReference>
<dbReference type="SUPFAM" id="SSF52172">
    <property type="entry name" value="CheY-like"/>
    <property type="match status" value="1"/>
</dbReference>
<dbReference type="PROSITE" id="PS00688">
    <property type="entry name" value="SIGMA54_INTERACT_3"/>
    <property type="match status" value="1"/>
</dbReference>
<evidence type="ECO:0000313" key="12">
    <source>
        <dbReference type="Proteomes" id="UP000315252"/>
    </source>
</evidence>
<name>A0A545TPC6_9PROT</name>
<evidence type="ECO:0000256" key="2">
    <source>
        <dbReference type="ARBA" id="ARBA00022840"/>
    </source>
</evidence>
<keyword evidence="7" id="KW-0804">Transcription</keyword>
<dbReference type="RefSeq" id="WP_142897244.1">
    <property type="nucleotide sequence ID" value="NZ_ML660056.1"/>
</dbReference>
<protein>
    <submittedName>
        <fullName evidence="11">Sigma-54-dependent Fis family transcriptional regulator</fullName>
    </submittedName>
</protein>
<dbReference type="Pfam" id="PF00158">
    <property type="entry name" value="Sigma54_activat"/>
    <property type="match status" value="1"/>
</dbReference>
<evidence type="ECO:0000313" key="11">
    <source>
        <dbReference type="EMBL" id="TQV79021.1"/>
    </source>
</evidence>
<evidence type="ECO:0000256" key="7">
    <source>
        <dbReference type="ARBA" id="ARBA00023163"/>
    </source>
</evidence>
<dbReference type="InterPro" id="IPR003593">
    <property type="entry name" value="AAA+_ATPase"/>
</dbReference>
<dbReference type="FunFam" id="3.40.50.300:FF:000006">
    <property type="entry name" value="DNA-binding transcriptional regulator NtrC"/>
    <property type="match status" value="1"/>
</dbReference>
<dbReference type="Gene3D" id="3.40.50.2300">
    <property type="match status" value="1"/>
</dbReference>
<feature type="domain" description="Response regulatory" evidence="10">
    <location>
        <begin position="15"/>
        <end position="129"/>
    </location>
</feature>
<dbReference type="InterPro" id="IPR025943">
    <property type="entry name" value="Sigma_54_int_dom_ATP-bd_2"/>
</dbReference>
<dbReference type="EMBL" id="VHSH01000005">
    <property type="protein sequence ID" value="TQV79021.1"/>
    <property type="molecule type" value="Genomic_DNA"/>
</dbReference>